<reference evidence="1 2" key="1">
    <citation type="submission" date="2016-12" db="EMBL/GenBank/DDBJ databases">
        <title>The new phylogeny of genus Mycobacterium.</title>
        <authorList>
            <person name="Tortoli E."/>
            <person name="Trovato A."/>
            <person name="Cirillo D.M."/>
        </authorList>
    </citation>
    <scope>NUCLEOTIDE SEQUENCE [LARGE SCALE GENOMIC DNA]</scope>
    <source>
        <strain evidence="1 2">DSM 45130</strain>
    </source>
</reference>
<organism evidence="1 2">
    <name type="scientific">Mycolicibacterium insubricum</name>
    <dbReference type="NCBI Taxonomy" id="444597"/>
    <lineage>
        <taxon>Bacteria</taxon>
        <taxon>Bacillati</taxon>
        <taxon>Actinomycetota</taxon>
        <taxon>Actinomycetes</taxon>
        <taxon>Mycobacteriales</taxon>
        <taxon>Mycobacteriaceae</taxon>
        <taxon>Mycolicibacterium</taxon>
    </lineage>
</organism>
<comment type="caution">
    <text evidence="1">The sequence shown here is derived from an EMBL/GenBank/DDBJ whole genome shotgun (WGS) entry which is preliminary data.</text>
</comment>
<dbReference type="Gene3D" id="1.10.10.2840">
    <property type="entry name" value="PucR C-terminal helix-turn-helix domain"/>
    <property type="match status" value="1"/>
</dbReference>
<dbReference type="PANTHER" id="PTHR33744">
    <property type="entry name" value="CARBOHYDRATE DIACID REGULATOR"/>
    <property type="match status" value="1"/>
</dbReference>
<evidence type="ECO:0000313" key="2">
    <source>
        <dbReference type="Proteomes" id="UP000192801"/>
    </source>
</evidence>
<protein>
    <submittedName>
        <fullName evidence="1">PucR protein</fullName>
    </submittedName>
</protein>
<accession>A0A1X0CW00</accession>
<dbReference type="InterPro" id="IPR042070">
    <property type="entry name" value="PucR_C-HTH_sf"/>
</dbReference>
<dbReference type="STRING" id="444597.BST26_19720"/>
<dbReference type="RefSeq" id="WP_083033425.1">
    <property type="nucleotide sequence ID" value="NZ_AP022618.1"/>
</dbReference>
<dbReference type="Proteomes" id="UP000192801">
    <property type="component" value="Unassembled WGS sequence"/>
</dbReference>
<sequence length="343" mass="36302">MTGRPRLAELGSDPGSVLTVLRYFDALADGGRGTEDILAAVAELAGCPVVVDAGIARLERRSPAHPLDELVADRLSRLLARRAAVPHLGDPALVEVVISGKEDRVDRGRAIRLLGFDESRDVRVLAVSADVRATLRLVLGALSGGRVATATLGRTVAVLYQGGPAARPLGDAIEAAIATAYPAPRTRPGDRGSWVGIGSETGIFAAPKSWSEALGALRFASSTGYGRHVIAYERLGVLELLARLPAERIAANRDIARINEIAATGAGALDVSTVEAFCVFGTLRRTAEEMHVHHSTVAARLAHLSERMGWDFDDPMDRFTATLTLMVRRISLSAAALAADDLP</sequence>
<dbReference type="EMBL" id="MVHS01000073">
    <property type="protein sequence ID" value="ORA64334.1"/>
    <property type="molecule type" value="Genomic_DNA"/>
</dbReference>
<dbReference type="OrthoDB" id="5051269at2"/>
<dbReference type="InterPro" id="IPR051448">
    <property type="entry name" value="CdaR-like_regulators"/>
</dbReference>
<evidence type="ECO:0000313" key="1">
    <source>
        <dbReference type="EMBL" id="ORA64334.1"/>
    </source>
</evidence>
<name>A0A1X0CW00_9MYCO</name>
<dbReference type="Pfam" id="PF13556">
    <property type="entry name" value="HTH_30"/>
    <property type="match status" value="1"/>
</dbReference>
<gene>
    <name evidence="1" type="ORF">BST26_19720</name>
</gene>
<dbReference type="AlphaFoldDB" id="A0A1X0CW00"/>
<dbReference type="PANTHER" id="PTHR33744:SF1">
    <property type="entry name" value="DNA-BINDING TRANSCRIPTIONAL ACTIVATOR ADER"/>
    <property type="match status" value="1"/>
</dbReference>
<keyword evidence="2" id="KW-1185">Reference proteome</keyword>
<proteinExistence type="predicted"/>
<dbReference type="InterPro" id="IPR025736">
    <property type="entry name" value="PucR_C-HTH_dom"/>
</dbReference>